<organism evidence="1">
    <name type="scientific">Paramoeba aestuarina</name>
    <dbReference type="NCBI Taxonomy" id="180227"/>
    <lineage>
        <taxon>Eukaryota</taxon>
        <taxon>Amoebozoa</taxon>
        <taxon>Discosea</taxon>
        <taxon>Flabellinia</taxon>
        <taxon>Dactylopodida</taxon>
        <taxon>Paramoebidae</taxon>
        <taxon>Paramoeba</taxon>
    </lineage>
</organism>
<sequence length="144" mass="15884">MGAGASSSSSSPQPTKKEELWKDFTKKLEDDGFGIRDIEKTELGNVLVHYGYRPVERSVLKRMFQDFAPSASPPAVGEQFRRYLQQTVPNPNPEILARIALAKPDLSLLNSGEDARALYLEYAGALGTSTRREIAADANCLVLR</sequence>
<reference evidence="1" key="1">
    <citation type="submission" date="2021-01" db="EMBL/GenBank/DDBJ databases">
        <authorList>
            <person name="Corre E."/>
            <person name="Pelletier E."/>
            <person name="Niang G."/>
            <person name="Scheremetjew M."/>
            <person name="Finn R."/>
            <person name="Kale V."/>
            <person name="Holt S."/>
            <person name="Cochrane G."/>
            <person name="Meng A."/>
            <person name="Brown T."/>
            <person name="Cohen L."/>
        </authorList>
    </citation>
    <scope>NUCLEOTIDE SEQUENCE</scope>
    <source>
        <strain evidence="1">SoJaBio B1-5/56/2</strain>
    </source>
</reference>
<dbReference type="AlphaFoldDB" id="A0A7S4UT70"/>
<accession>A0A7S4UT70</accession>
<proteinExistence type="predicted"/>
<gene>
    <name evidence="1" type="ORF">NAES01612_LOCUS20841</name>
</gene>
<dbReference type="EMBL" id="HBKR01031650">
    <property type="protein sequence ID" value="CAE2327801.1"/>
    <property type="molecule type" value="Transcribed_RNA"/>
</dbReference>
<name>A0A7S4UT70_9EUKA</name>
<evidence type="ECO:0000313" key="1">
    <source>
        <dbReference type="EMBL" id="CAE2327801.1"/>
    </source>
</evidence>
<protein>
    <submittedName>
        <fullName evidence="1">Uncharacterized protein</fullName>
    </submittedName>
</protein>